<comment type="subcellular location">
    <subcellularLocation>
        <location evidence="6">Cell membrane</location>
        <topology evidence="6">Multi-pass membrane protein</topology>
    </subcellularLocation>
    <subcellularLocation>
        <location evidence="1">Membrane</location>
        <topology evidence="1">Multi-pass membrane protein</topology>
    </subcellularLocation>
</comment>
<evidence type="ECO:0000313" key="9">
    <source>
        <dbReference type="EMBL" id="APW64266.1"/>
    </source>
</evidence>
<evidence type="ECO:0000259" key="8">
    <source>
        <dbReference type="PROSITE" id="PS50253"/>
    </source>
</evidence>
<feature type="domain" description="Heme-copper oxidase subunit III family profile" evidence="8">
    <location>
        <begin position="32"/>
        <end position="238"/>
    </location>
</feature>
<accession>A0A1U7CZE2</accession>
<dbReference type="InterPro" id="IPR035973">
    <property type="entry name" value="Cyt_c_oxidase_su3-like_sf"/>
</dbReference>
<dbReference type="SUPFAM" id="SSF81452">
    <property type="entry name" value="Cytochrome c oxidase subunit III-like"/>
    <property type="match status" value="1"/>
</dbReference>
<dbReference type="GO" id="GO:0005886">
    <property type="term" value="C:plasma membrane"/>
    <property type="evidence" value="ECO:0007669"/>
    <property type="project" value="UniProtKB-SubCell"/>
</dbReference>
<keyword evidence="9" id="KW-0614">Plasmid</keyword>
<dbReference type="Gene3D" id="1.20.120.80">
    <property type="entry name" value="Cytochrome c oxidase, subunit III, four-helix bundle"/>
    <property type="match status" value="1"/>
</dbReference>
<feature type="transmembrane region" description="Helical" evidence="7">
    <location>
        <begin position="33"/>
        <end position="53"/>
    </location>
</feature>
<feature type="transmembrane region" description="Helical" evidence="7">
    <location>
        <begin position="105"/>
        <end position="125"/>
    </location>
</feature>
<reference evidence="9 10" key="1">
    <citation type="submission" date="2016-12" db="EMBL/GenBank/DDBJ databases">
        <title>Comparative genomics of four Isosphaeraceae planctomycetes: a common pool of plasmids and glycoside hydrolase genes.</title>
        <authorList>
            <person name="Ivanova A."/>
        </authorList>
    </citation>
    <scope>NUCLEOTIDE SEQUENCE [LARGE SCALE GENOMIC DNA]</scope>
    <source>
        <strain evidence="9 10">PX4</strain>
        <plasmid evidence="10">palbo1</plasmid>
    </source>
</reference>
<evidence type="ECO:0000256" key="3">
    <source>
        <dbReference type="ARBA" id="ARBA00022692"/>
    </source>
</evidence>
<evidence type="ECO:0000256" key="2">
    <source>
        <dbReference type="ARBA" id="ARBA00010581"/>
    </source>
</evidence>
<keyword evidence="3 6" id="KW-0812">Transmembrane</keyword>
<feature type="transmembrane region" description="Helical" evidence="7">
    <location>
        <begin position="172"/>
        <end position="197"/>
    </location>
</feature>
<feature type="transmembrane region" description="Helical" evidence="7">
    <location>
        <begin position="74"/>
        <end position="93"/>
    </location>
</feature>
<sequence length="238" mass="26897">MHTTSASTTLDESQPLLLSHFDDLEQQHNASNLGMWFFLATEVMFFSGLIAAYTVYRALSPEAFHLASRHMNRVLGFVNTLVLLSSSLTMAMAVRESQLGNKKRVVWFLVATAVLGVGFLGIKAVEYSIEIHHHLLPGAHFQIPSEDLTEMKEVSSTPEELGLLKGRFQMMFVLYFFLTGVHAFHMIVGIVIVLIMANLMRIGWFSGHGTTQIEVTGLYWHFVDVVWVFLYPLLYLID</sequence>
<dbReference type="GO" id="GO:0016491">
    <property type="term" value="F:oxidoreductase activity"/>
    <property type="evidence" value="ECO:0007669"/>
    <property type="project" value="UniProtKB-KW"/>
</dbReference>
<evidence type="ECO:0000313" key="10">
    <source>
        <dbReference type="Proteomes" id="UP000186309"/>
    </source>
</evidence>
<dbReference type="GO" id="GO:0004129">
    <property type="term" value="F:cytochrome-c oxidase activity"/>
    <property type="evidence" value="ECO:0007669"/>
    <property type="project" value="InterPro"/>
</dbReference>
<dbReference type="PROSITE" id="PS50253">
    <property type="entry name" value="COX3"/>
    <property type="match status" value="1"/>
</dbReference>
<dbReference type="EC" id="1.10.3.-" evidence="9"/>
<dbReference type="InterPro" id="IPR013833">
    <property type="entry name" value="Cyt_c_oxidase_su3_a-hlx"/>
</dbReference>
<keyword evidence="10" id="KW-1185">Reference proteome</keyword>
<evidence type="ECO:0000256" key="6">
    <source>
        <dbReference type="RuleBase" id="RU003376"/>
    </source>
</evidence>
<keyword evidence="5 7" id="KW-0472">Membrane</keyword>
<evidence type="ECO:0000256" key="4">
    <source>
        <dbReference type="ARBA" id="ARBA00022989"/>
    </source>
</evidence>
<proteinExistence type="inferred from homology"/>
<dbReference type="EMBL" id="CP019083">
    <property type="protein sequence ID" value="APW64266.1"/>
    <property type="molecule type" value="Genomic_DNA"/>
</dbReference>
<dbReference type="KEGG" id="pbor:BSF38_10050"/>
<dbReference type="InterPro" id="IPR024791">
    <property type="entry name" value="Cyt_c/ubiquinol_Oxase_su3"/>
</dbReference>
<name>A0A1U7CZE2_9BACT</name>
<dbReference type="PANTHER" id="PTHR11403">
    <property type="entry name" value="CYTOCHROME C OXIDASE SUBUNIT III"/>
    <property type="match status" value="1"/>
</dbReference>
<comment type="similarity">
    <text evidence="2 6">Belongs to the cytochrome c oxidase subunit 3 family.</text>
</comment>
<keyword evidence="9" id="KW-0560">Oxidoreductase</keyword>
<organism evidence="9 10">
    <name type="scientific">Paludisphaera borealis</name>
    <dbReference type="NCBI Taxonomy" id="1387353"/>
    <lineage>
        <taxon>Bacteria</taxon>
        <taxon>Pseudomonadati</taxon>
        <taxon>Planctomycetota</taxon>
        <taxon>Planctomycetia</taxon>
        <taxon>Isosphaerales</taxon>
        <taxon>Isosphaeraceae</taxon>
        <taxon>Paludisphaera</taxon>
    </lineage>
</organism>
<dbReference type="OrthoDB" id="9810850at2"/>
<dbReference type="PANTHER" id="PTHR11403:SF6">
    <property type="entry name" value="NITRIC OXIDE REDUCTASE SUBUNIT E"/>
    <property type="match status" value="1"/>
</dbReference>
<dbReference type="Proteomes" id="UP000186309">
    <property type="component" value="Plasmid PALBO1"/>
</dbReference>
<dbReference type="GO" id="GO:0019646">
    <property type="term" value="P:aerobic electron transport chain"/>
    <property type="evidence" value="ECO:0007669"/>
    <property type="project" value="InterPro"/>
</dbReference>
<protein>
    <submittedName>
        <fullName evidence="9">Quinol oxidase subunit 3</fullName>
        <ecNumber evidence="9">1.10.3.-</ecNumber>
    </submittedName>
</protein>
<dbReference type="InterPro" id="IPR000298">
    <property type="entry name" value="Cyt_c_oxidase-like_su3"/>
</dbReference>
<evidence type="ECO:0000256" key="1">
    <source>
        <dbReference type="ARBA" id="ARBA00004141"/>
    </source>
</evidence>
<evidence type="ECO:0000256" key="7">
    <source>
        <dbReference type="SAM" id="Phobius"/>
    </source>
</evidence>
<dbReference type="Pfam" id="PF00510">
    <property type="entry name" value="COX3"/>
    <property type="match status" value="2"/>
</dbReference>
<feature type="transmembrane region" description="Helical" evidence="7">
    <location>
        <begin position="217"/>
        <end position="237"/>
    </location>
</feature>
<keyword evidence="4 7" id="KW-1133">Transmembrane helix</keyword>
<evidence type="ECO:0000256" key="5">
    <source>
        <dbReference type="ARBA" id="ARBA00023136"/>
    </source>
</evidence>
<dbReference type="AlphaFoldDB" id="A0A1U7CZE2"/>
<gene>
    <name evidence="9" type="primary">qoxC</name>
    <name evidence="9" type="ORF">BSF38_10050</name>
</gene>
<dbReference type="CDD" id="cd02862">
    <property type="entry name" value="NorE_like"/>
    <property type="match status" value="1"/>
</dbReference>
<geneLocation type="plasmid" evidence="10">
    <name>palbo1</name>
</geneLocation>
<dbReference type="RefSeq" id="WP_076351724.1">
    <property type="nucleotide sequence ID" value="NZ_CP019083.1"/>
</dbReference>